<dbReference type="Pfam" id="PF00226">
    <property type="entry name" value="DnaJ"/>
    <property type="match status" value="1"/>
</dbReference>
<dbReference type="Pfam" id="PF12171">
    <property type="entry name" value="zf-C2H2_jaz"/>
    <property type="match status" value="1"/>
</dbReference>
<keyword evidence="9" id="KW-1185">Reference proteome</keyword>
<dbReference type="Gene3D" id="1.10.287.110">
    <property type="entry name" value="DnaJ domain"/>
    <property type="match status" value="1"/>
</dbReference>
<evidence type="ECO:0000313" key="9">
    <source>
        <dbReference type="Proteomes" id="UP001153712"/>
    </source>
</evidence>
<dbReference type="PROSITE" id="PS50076">
    <property type="entry name" value="DNAJ_2"/>
    <property type="match status" value="1"/>
</dbReference>
<accession>A0A9N9XNV7</accession>
<dbReference type="InterPro" id="IPR022755">
    <property type="entry name" value="Znf_C2H2_jaz"/>
</dbReference>
<feature type="compositionally biased region" description="Basic residues" evidence="6">
    <location>
        <begin position="396"/>
        <end position="406"/>
    </location>
</feature>
<dbReference type="CDD" id="cd06257">
    <property type="entry name" value="DnaJ"/>
    <property type="match status" value="1"/>
</dbReference>
<evidence type="ECO:0000256" key="5">
    <source>
        <dbReference type="SAM" id="Coils"/>
    </source>
</evidence>
<dbReference type="SMART" id="SM00355">
    <property type="entry name" value="ZnF_C2H2"/>
    <property type="match status" value="2"/>
</dbReference>
<dbReference type="InterPro" id="IPR036869">
    <property type="entry name" value="J_dom_sf"/>
</dbReference>
<dbReference type="EMBL" id="OU900096">
    <property type="protein sequence ID" value="CAG9860022.1"/>
    <property type="molecule type" value="Genomic_DNA"/>
</dbReference>
<dbReference type="Proteomes" id="UP001153712">
    <property type="component" value="Chromosome 3"/>
</dbReference>
<dbReference type="SMART" id="SM00451">
    <property type="entry name" value="ZnF_U1"/>
    <property type="match status" value="1"/>
</dbReference>
<evidence type="ECO:0000256" key="3">
    <source>
        <dbReference type="ARBA" id="ARBA00022833"/>
    </source>
</evidence>
<evidence type="ECO:0000256" key="6">
    <source>
        <dbReference type="SAM" id="MobiDB-lite"/>
    </source>
</evidence>
<dbReference type="GO" id="GO:0003676">
    <property type="term" value="F:nucleic acid binding"/>
    <property type="evidence" value="ECO:0007669"/>
    <property type="project" value="InterPro"/>
</dbReference>
<feature type="domain" description="J" evidence="7">
    <location>
        <begin position="3"/>
        <end position="69"/>
    </location>
</feature>
<dbReference type="OrthoDB" id="552049at2759"/>
<evidence type="ECO:0000256" key="4">
    <source>
        <dbReference type="ARBA" id="ARBA00074367"/>
    </source>
</evidence>
<feature type="compositionally biased region" description="Acidic residues" evidence="6">
    <location>
        <begin position="334"/>
        <end position="372"/>
    </location>
</feature>
<name>A0A9N9XNV7_PHYSR</name>
<evidence type="ECO:0000259" key="7">
    <source>
        <dbReference type="PROSITE" id="PS50076"/>
    </source>
</evidence>
<feature type="compositionally biased region" description="Basic residues" evidence="6">
    <location>
        <begin position="438"/>
        <end position="449"/>
    </location>
</feature>
<dbReference type="SUPFAM" id="SSF57667">
    <property type="entry name" value="beta-beta-alpha zinc fingers"/>
    <property type="match status" value="1"/>
</dbReference>
<keyword evidence="3" id="KW-0862">Zinc</keyword>
<dbReference type="PANTHER" id="PTHR44029">
    <property type="entry name" value="DNAJ HOMOLOG SUBFAMILY C MEMBER 21"/>
    <property type="match status" value="1"/>
</dbReference>
<dbReference type="Gene3D" id="3.30.160.60">
    <property type="entry name" value="Classic Zinc Finger"/>
    <property type="match status" value="1"/>
</dbReference>
<dbReference type="SUPFAM" id="SSF46565">
    <property type="entry name" value="Chaperone J-domain"/>
    <property type="match status" value="1"/>
</dbReference>
<reference evidence="8" key="1">
    <citation type="submission" date="2022-01" db="EMBL/GenBank/DDBJ databases">
        <authorList>
            <person name="King R."/>
        </authorList>
    </citation>
    <scope>NUCLEOTIDE SEQUENCE</scope>
</reference>
<proteinExistence type="predicted"/>
<keyword evidence="1" id="KW-0479">Metal-binding</keyword>
<evidence type="ECO:0000256" key="1">
    <source>
        <dbReference type="ARBA" id="ARBA00022723"/>
    </source>
</evidence>
<dbReference type="GO" id="GO:0005737">
    <property type="term" value="C:cytoplasm"/>
    <property type="evidence" value="ECO:0007669"/>
    <property type="project" value="TreeGrafter"/>
</dbReference>
<dbReference type="InterPro" id="IPR036236">
    <property type="entry name" value="Znf_C2H2_sf"/>
</dbReference>
<feature type="compositionally biased region" description="Basic and acidic residues" evidence="6">
    <location>
        <begin position="464"/>
        <end position="486"/>
    </location>
</feature>
<feature type="coiled-coil region" evidence="5">
    <location>
        <begin position="233"/>
        <end position="281"/>
    </location>
</feature>
<dbReference type="InterPro" id="IPR001623">
    <property type="entry name" value="DnaJ_domain"/>
</dbReference>
<dbReference type="SMART" id="SM00271">
    <property type="entry name" value="DnaJ"/>
    <property type="match status" value="1"/>
</dbReference>
<dbReference type="FunFam" id="1.10.287.110:FF:000046">
    <property type="entry name" value="dnaJ homolog subfamily C member 21"/>
    <property type="match status" value="1"/>
</dbReference>
<dbReference type="InterPro" id="IPR013087">
    <property type="entry name" value="Znf_C2H2_type"/>
</dbReference>
<dbReference type="GO" id="GO:0008270">
    <property type="term" value="F:zinc ion binding"/>
    <property type="evidence" value="ECO:0007669"/>
    <property type="project" value="UniProtKB-KW"/>
</dbReference>
<organism evidence="8 9">
    <name type="scientific">Phyllotreta striolata</name>
    <name type="common">Striped flea beetle</name>
    <name type="synonym">Crioceris striolata</name>
    <dbReference type="NCBI Taxonomy" id="444603"/>
    <lineage>
        <taxon>Eukaryota</taxon>
        <taxon>Metazoa</taxon>
        <taxon>Ecdysozoa</taxon>
        <taxon>Arthropoda</taxon>
        <taxon>Hexapoda</taxon>
        <taxon>Insecta</taxon>
        <taxon>Pterygota</taxon>
        <taxon>Neoptera</taxon>
        <taxon>Endopterygota</taxon>
        <taxon>Coleoptera</taxon>
        <taxon>Polyphaga</taxon>
        <taxon>Cucujiformia</taxon>
        <taxon>Chrysomeloidea</taxon>
        <taxon>Chrysomelidae</taxon>
        <taxon>Galerucinae</taxon>
        <taxon>Alticini</taxon>
        <taxon>Phyllotreta</taxon>
    </lineage>
</organism>
<gene>
    <name evidence="8" type="ORF">PHYEVI_LOCUS6381</name>
</gene>
<evidence type="ECO:0000313" key="8">
    <source>
        <dbReference type="EMBL" id="CAG9860022.1"/>
    </source>
</evidence>
<dbReference type="InterPro" id="IPR054076">
    <property type="entry name" value="ZUO1-like_ZHD"/>
</dbReference>
<dbReference type="InterPro" id="IPR051964">
    <property type="entry name" value="Chaperone_stress_response"/>
</dbReference>
<keyword evidence="2" id="KW-0863">Zinc-finger</keyword>
<evidence type="ECO:0000256" key="2">
    <source>
        <dbReference type="ARBA" id="ARBA00022771"/>
    </source>
</evidence>
<dbReference type="Pfam" id="PF21884">
    <property type="entry name" value="ZUO1-like_ZHD"/>
    <property type="match status" value="1"/>
</dbReference>
<protein>
    <recommendedName>
        <fullName evidence="4">DnaJ homolog subfamily C member 21</fullName>
    </recommendedName>
</protein>
<dbReference type="AlphaFoldDB" id="A0A9N9XNV7"/>
<dbReference type="PRINTS" id="PR00625">
    <property type="entry name" value="JDOMAIN"/>
</dbReference>
<dbReference type="PROSITE" id="PS00028">
    <property type="entry name" value="ZINC_FINGER_C2H2_1"/>
    <property type="match status" value="2"/>
</dbReference>
<dbReference type="InterPro" id="IPR003604">
    <property type="entry name" value="Matrin/U1-like-C_Znf_C2H2"/>
</dbReference>
<sequence>MKCHYEVLEVSRDADEAEIKTAYRKLALKWHPDKNLDNVDFAKEQFQIVQQAYDVLSDRQERAWYDNHREQIIRGASSEFEDKSLDVFQYFTATCFKGYNDDEDGFYTVYRDIFEKLAKEDMEFMDDKEEFCNIPSFGYSESSPENVSEFYAYWLNYSTKKSYVWLDPYDIKDIRDRRYIKMVEKENKKIRQKARKERNDEIRALAAFVRKRDKRVVQQKKLQEQKLLENKMKRESLNKQKRLERQRELANAAGQPEWAKFDNVKSELEEIEKTLAEQFGEELSNSEDEEEEEDINDLYCVVCSKLFKTPKAFQNHESSKKHKENVEIMRQTMIEEDEDETDLEEEENESDLVEDENECDLVEDENECDLGEDEKTPNELEESDELSDKELSTNSKSKKNKKKRGIKVVLDEEIVEELPINIETCPDEDNFDFPTNKNQKKKNKRKPKTKNTSNVQSESMTDTPDIKVENGNNKTKDNRVNKKDKTSNNIQELDLDHNCVTCKSNFSSKNKLFDHLVKTGHGVYIPPTVKNKPKKKSLR</sequence>
<dbReference type="InterPro" id="IPR018253">
    <property type="entry name" value="DnaJ_domain_CS"/>
</dbReference>
<dbReference type="PANTHER" id="PTHR44029:SF1">
    <property type="entry name" value="DNAJ HOMOLOG SUBFAMILY C MEMBER 21"/>
    <property type="match status" value="1"/>
</dbReference>
<dbReference type="PROSITE" id="PS00636">
    <property type="entry name" value="DNAJ_1"/>
    <property type="match status" value="1"/>
</dbReference>
<feature type="region of interest" description="Disordered" evidence="6">
    <location>
        <begin position="334"/>
        <end position="491"/>
    </location>
</feature>
<keyword evidence="5" id="KW-0175">Coiled coil</keyword>